<evidence type="ECO:0000313" key="2">
    <source>
        <dbReference type="Proteomes" id="UP000814010"/>
    </source>
</evidence>
<feature type="non-terminal residue" evidence="1">
    <location>
        <position position="42"/>
    </location>
</feature>
<sequence length="42" mass="4117">MTRLVPGANAPVATGPLTVEVSYSPLAGADIDVSAFLLTGSG</sequence>
<accession>A0A9Q4A563</accession>
<comment type="caution">
    <text evidence="1">The sequence shown here is derived from an EMBL/GenBank/DDBJ whole genome shotgun (WGS) entry which is preliminary data.</text>
</comment>
<proteinExistence type="predicted"/>
<gene>
    <name evidence="1" type="ORF">GIV53_13365</name>
</gene>
<dbReference type="AlphaFoldDB" id="A0A9Q4A563"/>
<dbReference type="EMBL" id="WKAE01000126">
    <property type="protein sequence ID" value="MCF5630284.1"/>
    <property type="molecule type" value="Genomic_DNA"/>
</dbReference>
<evidence type="ECO:0000313" key="1">
    <source>
        <dbReference type="EMBL" id="MCF5630284.1"/>
    </source>
</evidence>
<organism evidence="1 2">
    <name type="scientific">Pseudomonas syringae</name>
    <dbReference type="NCBI Taxonomy" id="317"/>
    <lineage>
        <taxon>Bacteria</taxon>
        <taxon>Pseudomonadati</taxon>
        <taxon>Pseudomonadota</taxon>
        <taxon>Gammaproteobacteria</taxon>
        <taxon>Pseudomonadales</taxon>
        <taxon>Pseudomonadaceae</taxon>
        <taxon>Pseudomonas</taxon>
    </lineage>
</organism>
<reference evidence="1" key="1">
    <citation type="submission" date="2019-11" db="EMBL/GenBank/DDBJ databases">
        <title>Epiphytic Pseudomonas syringae from cherry orchards.</title>
        <authorList>
            <person name="Hulin M.T."/>
        </authorList>
    </citation>
    <scope>NUCLEOTIDE SEQUENCE</scope>
    <source>
        <strain evidence="1">PA-2-5E</strain>
    </source>
</reference>
<name>A0A9Q4A563_PSESX</name>
<protein>
    <submittedName>
        <fullName evidence="1">Tellurium resistance protein TerA</fullName>
    </submittedName>
</protein>
<dbReference type="Proteomes" id="UP000814010">
    <property type="component" value="Unassembled WGS sequence"/>
</dbReference>